<dbReference type="OrthoDB" id="6903254at2"/>
<dbReference type="InterPro" id="IPR015102">
    <property type="entry name" value="Tscrpt_reg_HTH_FeoC"/>
</dbReference>
<keyword evidence="7 8" id="KW-0804">Transcription</keyword>
<evidence type="ECO:0000256" key="1">
    <source>
        <dbReference type="ARBA" id="ARBA00022491"/>
    </source>
</evidence>
<evidence type="ECO:0000256" key="3">
    <source>
        <dbReference type="ARBA" id="ARBA00023004"/>
    </source>
</evidence>
<evidence type="ECO:0000256" key="7">
    <source>
        <dbReference type="ARBA" id="ARBA00023163"/>
    </source>
</evidence>
<feature type="binding site" evidence="8">
    <location>
        <position position="56"/>
    </location>
    <ligand>
        <name>iron-sulfur cluster</name>
        <dbReference type="ChEBI" id="CHEBI:30408"/>
    </ligand>
</feature>
<proteinExistence type="inferred from homology"/>
<reference evidence="10 11" key="1">
    <citation type="submission" date="2019-05" db="EMBL/GenBank/DDBJ databases">
        <title>Complete genome sequence of Izhakiella calystegiae KSNA2, an endophyte isolated from beach morning glory (Calystegia soldanella).</title>
        <authorList>
            <person name="Jiang L."/>
            <person name="Jeong J.C."/>
            <person name="Kim C.Y."/>
            <person name="Kim D.H."/>
            <person name="Kim S.W."/>
            <person name="Lee j."/>
        </authorList>
    </citation>
    <scope>NUCLEOTIDE SEQUENCE [LARGE SCALE GENOMIC DNA]</scope>
    <source>
        <strain evidence="10 11">KSNA2</strain>
    </source>
</reference>
<evidence type="ECO:0000313" key="10">
    <source>
        <dbReference type="EMBL" id="QCT18823.1"/>
    </source>
</evidence>
<evidence type="ECO:0000256" key="5">
    <source>
        <dbReference type="ARBA" id="ARBA00023015"/>
    </source>
</evidence>
<comment type="similarity">
    <text evidence="8">Belongs to the FeoC family.</text>
</comment>
<feature type="binding site" evidence="8">
    <location>
        <position position="70"/>
    </location>
    <ligand>
        <name>iron-sulfur cluster</name>
        <dbReference type="ChEBI" id="CHEBI:30408"/>
    </ligand>
</feature>
<evidence type="ECO:0000256" key="6">
    <source>
        <dbReference type="ARBA" id="ARBA00023125"/>
    </source>
</evidence>
<keyword evidence="6 8" id="KW-0238">DNA-binding</keyword>
<dbReference type="InterPro" id="IPR023732">
    <property type="entry name" value="FeoC"/>
</dbReference>
<dbReference type="NCBIfam" id="NF011960">
    <property type="entry name" value="PRK15431.1"/>
    <property type="match status" value="1"/>
</dbReference>
<dbReference type="AlphaFoldDB" id="A0A4P8YG20"/>
<keyword evidence="1 8" id="KW-0678">Repressor</keyword>
<dbReference type="GO" id="GO:0051536">
    <property type="term" value="F:iron-sulfur cluster binding"/>
    <property type="evidence" value="ECO:0007669"/>
    <property type="project" value="UniProtKB-KW"/>
</dbReference>
<feature type="binding site" evidence="8">
    <location>
        <position position="61"/>
    </location>
    <ligand>
        <name>iron-sulfur cluster</name>
        <dbReference type="ChEBI" id="CHEBI:30408"/>
    </ligand>
</feature>
<evidence type="ECO:0000256" key="2">
    <source>
        <dbReference type="ARBA" id="ARBA00022723"/>
    </source>
</evidence>
<gene>
    <name evidence="8 10" type="primary">feoC</name>
    <name evidence="10" type="ORF">FEM41_03740</name>
</gene>
<dbReference type="GO" id="GO:0003677">
    <property type="term" value="F:DNA binding"/>
    <property type="evidence" value="ECO:0007669"/>
    <property type="project" value="UniProtKB-KW"/>
</dbReference>
<dbReference type="InterPro" id="IPR036388">
    <property type="entry name" value="WH-like_DNA-bd_sf"/>
</dbReference>
<dbReference type="Pfam" id="PF09012">
    <property type="entry name" value="FeoC"/>
    <property type="match status" value="1"/>
</dbReference>
<dbReference type="Proteomes" id="UP000302163">
    <property type="component" value="Chromosome"/>
</dbReference>
<comment type="function">
    <text evidence="8">May function as a transcriptional regulator that controls feoABC expression.</text>
</comment>
<keyword evidence="2 8" id="KW-0479">Metal-binding</keyword>
<evidence type="ECO:0000313" key="11">
    <source>
        <dbReference type="Proteomes" id="UP000302163"/>
    </source>
</evidence>
<dbReference type="HAMAP" id="MF_01586">
    <property type="entry name" value="FeoC"/>
    <property type="match status" value="1"/>
</dbReference>
<dbReference type="GO" id="GO:0005506">
    <property type="term" value="F:iron ion binding"/>
    <property type="evidence" value="ECO:0007669"/>
    <property type="project" value="UniProtKB-UniRule"/>
</dbReference>
<dbReference type="SUPFAM" id="SSF46785">
    <property type="entry name" value="Winged helix' DNA-binding domain"/>
    <property type="match status" value="1"/>
</dbReference>
<dbReference type="Gene3D" id="1.10.10.10">
    <property type="entry name" value="Winged helix-like DNA-binding domain superfamily/Winged helix DNA-binding domain"/>
    <property type="match status" value="1"/>
</dbReference>
<keyword evidence="4 8" id="KW-0411">Iron-sulfur</keyword>
<keyword evidence="5 8" id="KW-0805">Transcription regulation</keyword>
<evidence type="ECO:0000256" key="8">
    <source>
        <dbReference type="HAMAP-Rule" id="MF_01586"/>
    </source>
</evidence>
<name>A0A4P8YG20_9ENTR</name>
<protein>
    <recommendedName>
        <fullName evidence="8">Probable [Fe-S]-dependent transcriptional repressor</fullName>
    </recommendedName>
</protein>
<dbReference type="InterPro" id="IPR036390">
    <property type="entry name" value="WH_DNA-bd_sf"/>
</dbReference>
<dbReference type="KEGG" id="izh:FEM41_03740"/>
<dbReference type="EMBL" id="CP040428">
    <property type="protein sequence ID" value="QCT18823.1"/>
    <property type="molecule type" value="Genomic_DNA"/>
</dbReference>
<dbReference type="RefSeq" id="WP_138094571.1">
    <property type="nucleotide sequence ID" value="NZ_CP040428.1"/>
</dbReference>
<organism evidence="10 11">
    <name type="scientific">Jejubacter calystegiae</name>
    <dbReference type="NCBI Taxonomy" id="2579935"/>
    <lineage>
        <taxon>Bacteria</taxon>
        <taxon>Pseudomonadati</taxon>
        <taxon>Pseudomonadota</taxon>
        <taxon>Gammaproteobacteria</taxon>
        <taxon>Enterobacterales</taxon>
        <taxon>Enterobacteriaceae</taxon>
        <taxon>Jejubacter</taxon>
    </lineage>
</organism>
<evidence type="ECO:0000256" key="4">
    <source>
        <dbReference type="ARBA" id="ARBA00023014"/>
    </source>
</evidence>
<evidence type="ECO:0000259" key="9">
    <source>
        <dbReference type="Pfam" id="PF09012"/>
    </source>
</evidence>
<keyword evidence="11" id="KW-1185">Reference proteome</keyword>
<feature type="domain" description="Transcriptional regulator HTH-type FeoC" evidence="9">
    <location>
        <begin position="3"/>
        <end position="69"/>
    </location>
</feature>
<keyword evidence="3 8" id="KW-0408">Iron</keyword>
<feature type="binding site" evidence="8">
    <location>
        <position position="64"/>
    </location>
    <ligand>
        <name>iron-sulfur cluster</name>
        <dbReference type="ChEBI" id="CHEBI:30408"/>
    </ligand>
</feature>
<accession>A0A4P8YG20</accession>
<sequence>MATLTQVRDLLALRGRMEARQISETLGAPLPLVTAMLERLEAMGRTVRVPDEADGCLSGSCRSCPEGQRCLTERWMLKV</sequence>